<keyword evidence="13" id="KW-0282">Flagellum</keyword>
<evidence type="ECO:0000313" key="13">
    <source>
        <dbReference type="EMBL" id="RJK92814.1"/>
    </source>
</evidence>
<dbReference type="RefSeq" id="WP_119951949.1">
    <property type="nucleotide sequence ID" value="NZ_QZEZ01000012.1"/>
</dbReference>
<dbReference type="GO" id="GO:0006935">
    <property type="term" value="P:chemotaxis"/>
    <property type="evidence" value="ECO:0007669"/>
    <property type="project" value="UniProtKB-KW"/>
</dbReference>
<keyword evidence="13" id="KW-0966">Cell projection</keyword>
<evidence type="ECO:0000256" key="9">
    <source>
        <dbReference type="ARBA" id="ARBA00023136"/>
    </source>
</evidence>
<keyword evidence="7" id="KW-1005">Bacterial flagellum biogenesis</keyword>
<evidence type="ECO:0000256" key="12">
    <source>
        <dbReference type="SAM" id="MobiDB-lite"/>
    </source>
</evidence>
<dbReference type="AlphaFoldDB" id="A0A3A3ZCV2"/>
<name>A0A3A3ZCV2_9ACTN</name>
<evidence type="ECO:0000256" key="2">
    <source>
        <dbReference type="ARBA" id="ARBA00010004"/>
    </source>
</evidence>
<organism evidence="13 14">
    <name type="scientific">Vallicoccus soli</name>
    <dbReference type="NCBI Taxonomy" id="2339232"/>
    <lineage>
        <taxon>Bacteria</taxon>
        <taxon>Bacillati</taxon>
        <taxon>Actinomycetota</taxon>
        <taxon>Actinomycetes</taxon>
        <taxon>Motilibacterales</taxon>
        <taxon>Vallicoccaceae</taxon>
        <taxon>Vallicoccus</taxon>
    </lineage>
</organism>
<keyword evidence="9" id="KW-0472">Membrane</keyword>
<feature type="region of interest" description="Disordered" evidence="12">
    <location>
        <begin position="117"/>
        <end position="142"/>
    </location>
</feature>
<dbReference type="EMBL" id="QZEZ01000012">
    <property type="protein sequence ID" value="RJK92814.1"/>
    <property type="molecule type" value="Genomic_DNA"/>
</dbReference>
<reference evidence="13 14" key="1">
    <citation type="submission" date="2018-09" db="EMBL/GenBank/DDBJ databases">
        <title>YIM 75000 draft genome.</title>
        <authorList>
            <person name="Tang S."/>
            <person name="Feng Y."/>
        </authorList>
    </citation>
    <scope>NUCLEOTIDE SEQUENCE [LARGE SCALE GENOMIC DNA]</scope>
    <source>
        <strain evidence="13 14">YIM 75000</strain>
    </source>
</reference>
<evidence type="ECO:0000256" key="11">
    <source>
        <dbReference type="SAM" id="Coils"/>
    </source>
</evidence>
<protein>
    <recommendedName>
        <fullName evidence="3">Flagellar FliJ protein</fullName>
    </recommendedName>
</protein>
<evidence type="ECO:0000256" key="10">
    <source>
        <dbReference type="ARBA" id="ARBA00023225"/>
    </source>
</evidence>
<proteinExistence type="inferred from homology"/>
<keyword evidence="5" id="KW-1003">Cell membrane</keyword>
<keyword evidence="14" id="KW-1185">Reference proteome</keyword>
<dbReference type="GO" id="GO:0044781">
    <property type="term" value="P:bacterial-type flagellum organization"/>
    <property type="evidence" value="ECO:0007669"/>
    <property type="project" value="UniProtKB-KW"/>
</dbReference>
<evidence type="ECO:0000256" key="8">
    <source>
        <dbReference type="ARBA" id="ARBA00022927"/>
    </source>
</evidence>
<accession>A0A3A3ZCV2</accession>
<dbReference type="InterPro" id="IPR053716">
    <property type="entry name" value="Flag_assembly_chemotaxis_eff"/>
</dbReference>
<evidence type="ECO:0000256" key="5">
    <source>
        <dbReference type="ARBA" id="ARBA00022475"/>
    </source>
</evidence>
<dbReference type="GO" id="GO:0005886">
    <property type="term" value="C:plasma membrane"/>
    <property type="evidence" value="ECO:0007669"/>
    <property type="project" value="UniProtKB-SubCell"/>
</dbReference>
<evidence type="ECO:0000256" key="7">
    <source>
        <dbReference type="ARBA" id="ARBA00022795"/>
    </source>
</evidence>
<keyword evidence="8" id="KW-0653">Protein transport</keyword>
<dbReference type="InterPro" id="IPR012823">
    <property type="entry name" value="Flagell_FliJ"/>
</dbReference>
<evidence type="ECO:0000256" key="3">
    <source>
        <dbReference type="ARBA" id="ARBA00020392"/>
    </source>
</evidence>
<keyword evidence="11" id="KW-0175">Coiled coil</keyword>
<dbReference type="Proteomes" id="UP000265614">
    <property type="component" value="Unassembled WGS sequence"/>
</dbReference>
<evidence type="ECO:0000313" key="14">
    <source>
        <dbReference type="Proteomes" id="UP000265614"/>
    </source>
</evidence>
<evidence type="ECO:0000256" key="6">
    <source>
        <dbReference type="ARBA" id="ARBA00022500"/>
    </source>
</evidence>
<keyword evidence="6" id="KW-0145">Chemotaxis</keyword>
<keyword evidence="10" id="KW-1006">Bacterial flagellum protein export</keyword>
<dbReference type="GO" id="GO:0071973">
    <property type="term" value="P:bacterial-type flagellum-dependent cell motility"/>
    <property type="evidence" value="ECO:0007669"/>
    <property type="project" value="InterPro"/>
</dbReference>
<dbReference type="Pfam" id="PF02050">
    <property type="entry name" value="FliJ"/>
    <property type="match status" value="1"/>
</dbReference>
<comment type="similarity">
    <text evidence="2">Belongs to the FliJ family.</text>
</comment>
<dbReference type="GO" id="GO:0009288">
    <property type="term" value="C:bacterial-type flagellum"/>
    <property type="evidence" value="ECO:0007669"/>
    <property type="project" value="InterPro"/>
</dbReference>
<gene>
    <name evidence="13" type="ORF">D5H78_18355</name>
</gene>
<dbReference type="Gene3D" id="1.10.287.1700">
    <property type="match status" value="1"/>
</dbReference>
<sequence>MPRRNALAAVLRVRKVQEEVASAEVALARAEAEKARATLRRFEDRLESPVTATGSAHWAGIMAARTSLAAEAAAARALVGEADGVVSERLGAWAEARAARRGVERLAERQAAALRAEQERREQLAVDDRTGADHHRRTRETW</sequence>
<keyword evidence="4" id="KW-0813">Transport</keyword>
<comment type="caution">
    <text evidence="13">The sequence shown here is derived from an EMBL/GenBank/DDBJ whole genome shotgun (WGS) entry which is preliminary data.</text>
</comment>
<comment type="subcellular location">
    <subcellularLocation>
        <location evidence="1">Cell membrane</location>
        <topology evidence="1">Peripheral membrane protein</topology>
        <orientation evidence="1">Cytoplasmic side</orientation>
    </subcellularLocation>
</comment>
<feature type="coiled-coil region" evidence="11">
    <location>
        <begin position="13"/>
        <end position="45"/>
    </location>
</feature>
<evidence type="ECO:0000256" key="4">
    <source>
        <dbReference type="ARBA" id="ARBA00022448"/>
    </source>
</evidence>
<keyword evidence="13" id="KW-0969">Cilium</keyword>
<dbReference type="GO" id="GO:0015031">
    <property type="term" value="P:protein transport"/>
    <property type="evidence" value="ECO:0007669"/>
    <property type="project" value="UniProtKB-KW"/>
</dbReference>
<evidence type="ECO:0000256" key="1">
    <source>
        <dbReference type="ARBA" id="ARBA00004413"/>
    </source>
</evidence>